<name>A0A5C1AJI1_9BACT</name>
<dbReference type="AlphaFoldDB" id="A0A5C1AJI1"/>
<dbReference type="OrthoDB" id="278480at2"/>
<dbReference type="EMBL" id="CP042425">
    <property type="protein sequence ID" value="QEL17058.1"/>
    <property type="molecule type" value="Genomic_DNA"/>
</dbReference>
<reference evidence="3" key="1">
    <citation type="submission" date="2019-08" db="EMBL/GenBank/DDBJ databases">
        <title>Limnoglobus roseus gen. nov., sp. nov., a novel freshwater planctomycete with a giant genome from the family Gemmataceae.</title>
        <authorList>
            <person name="Kulichevskaya I.S."/>
            <person name="Naumoff D.G."/>
            <person name="Miroshnikov K."/>
            <person name="Ivanova A."/>
            <person name="Philippov D.A."/>
            <person name="Hakobyan A."/>
            <person name="Rijpstra I.C."/>
            <person name="Sinninghe Damste J.S."/>
            <person name="Liesack W."/>
            <person name="Dedysh S.N."/>
        </authorList>
    </citation>
    <scope>NUCLEOTIDE SEQUENCE [LARGE SCALE GENOMIC DNA]</scope>
    <source>
        <strain evidence="3">PX52</strain>
    </source>
</reference>
<keyword evidence="3" id="KW-1185">Reference proteome</keyword>
<dbReference type="RefSeq" id="WP_149111713.1">
    <property type="nucleotide sequence ID" value="NZ_CP042425.1"/>
</dbReference>
<dbReference type="Proteomes" id="UP000324974">
    <property type="component" value="Chromosome"/>
</dbReference>
<evidence type="ECO:0000313" key="2">
    <source>
        <dbReference type="EMBL" id="QEL17058.1"/>
    </source>
</evidence>
<dbReference type="KEGG" id="lrs:PX52LOC_04034"/>
<accession>A0A5C1AJI1</accession>
<proteinExistence type="predicted"/>
<feature type="compositionally biased region" description="Polar residues" evidence="1">
    <location>
        <begin position="83"/>
        <end position="96"/>
    </location>
</feature>
<evidence type="ECO:0000313" key="3">
    <source>
        <dbReference type="Proteomes" id="UP000324974"/>
    </source>
</evidence>
<sequence length="96" mass="10657">MPFPEKSAVDALKAQWTDKLVRVKPDARPDLKRFEGRVGRVVTVNYGGRAVVDFADGGWYDVADFATVLEEVTDPAERKKYDSTANSAQKVPTRQG</sequence>
<protein>
    <submittedName>
        <fullName evidence="2">Uncharacterized protein</fullName>
    </submittedName>
</protein>
<evidence type="ECO:0000256" key="1">
    <source>
        <dbReference type="SAM" id="MobiDB-lite"/>
    </source>
</evidence>
<feature type="region of interest" description="Disordered" evidence="1">
    <location>
        <begin position="76"/>
        <end position="96"/>
    </location>
</feature>
<gene>
    <name evidence="2" type="ORF">PX52LOC_04034</name>
</gene>
<organism evidence="2 3">
    <name type="scientific">Limnoglobus roseus</name>
    <dbReference type="NCBI Taxonomy" id="2598579"/>
    <lineage>
        <taxon>Bacteria</taxon>
        <taxon>Pseudomonadati</taxon>
        <taxon>Planctomycetota</taxon>
        <taxon>Planctomycetia</taxon>
        <taxon>Gemmatales</taxon>
        <taxon>Gemmataceae</taxon>
        <taxon>Limnoglobus</taxon>
    </lineage>
</organism>